<dbReference type="RefSeq" id="WP_381166533.1">
    <property type="nucleotide sequence ID" value="NZ_JBHSFK010000001.1"/>
</dbReference>
<feature type="chain" id="PRO_5045809806" evidence="2">
    <location>
        <begin position="34"/>
        <end position="137"/>
    </location>
</feature>
<protein>
    <submittedName>
        <fullName evidence="3">Uncharacterized protein</fullName>
    </submittedName>
</protein>
<reference evidence="4" key="1">
    <citation type="journal article" date="2019" name="Int. J. Syst. Evol. Microbiol.">
        <title>The Global Catalogue of Microorganisms (GCM) 10K type strain sequencing project: providing services to taxonomists for standard genome sequencing and annotation.</title>
        <authorList>
            <consortium name="The Broad Institute Genomics Platform"/>
            <consortium name="The Broad Institute Genome Sequencing Center for Infectious Disease"/>
            <person name="Wu L."/>
            <person name="Ma J."/>
        </authorList>
    </citation>
    <scope>NUCLEOTIDE SEQUENCE [LARGE SCALE GENOMIC DNA]</scope>
    <source>
        <strain evidence="4">CGMCC 4.7177</strain>
    </source>
</reference>
<keyword evidence="2" id="KW-0732">Signal</keyword>
<organism evidence="3 4">
    <name type="scientific">Streptomyces vulcanius</name>
    <dbReference type="NCBI Taxonomy" id="1441876"/>
    <lineage>
        <taxon>Bacteria</taxon>
        <taxon>Bacillati</taxon>
        <taxon>Actinomycetota</taxon>
        <taxon>Actinomycetes</taxon>
        <taxon>Kitasatosporales</taxon>
        <taxon>Streptomycetaceae</taxon>
        <taxon>Streptomyces</taxon>
    </lineage>
</organism>
<proteinExistence type="predicted"/>
<accession>A0ABV9AEJ2</accession>
<evidence type="ECO:0000313" key="3">
    <source>
        <dbReference type="EMBL" id="MFC4498277.1"/>
    </source>
</evidence>
<comment type="caution">
    <text evidence="3">The sequence shown here is derived from an EMBL/GenBank/DDBJ whole genome shotgun (WGS) entry which is preliminary data.</text>
</comment>
<gene>
    <name evidence="3" type="ORF">ACFPIH_01870</name>
</gene>
<feature type="region of interest" description="Disordered" evidence="1">
    <location>
        <begin position="104"/>
        <end position="137"/>
    </location>
</feature>
<evidence type="ECO:0000256" key="2">
    <source>
        <dbReference type="SAM" id="SignalP"/>
    </source>
</evidence>
<sequence length="137" mass="14627">MFRGTTAKTALALLAAVLLALPFFAPTSSFAHAHTMRQVEAKGQPGIKPSGKPVRDEFVVIRGCDHTGGPADPLRSRDRHRAALCAAPAPQEPERTLLALDPAATHRPARPAEPYDHGSRPSTAHSHSPAALQVFRC</sequence>
<feature type="signal peptide" evidence="2">
    <location>
        <begin position="1"/>
        <end position="33"/>
    </location>
</feature>
<name>A0ABV9AEJ2_9ACTN</name>
<evidence type="ECO:0000313" key="4">
    <source>
        <dbReference type="Proteomes" id="UP001595839"/>
    </source>
</evidence>
<dbReference type="EMBL" id="JBHSFK010000001">
    <property type="protein sequence ID" value="MFC4498277.1"/>
    <property type="molecule type" value="Genomic_DNA"/>
</dbReference>
<keyword evidence="4" id="KW-1185">Reference proteome</keyword>
<dbReference type="Proteomes" id="UP001595839">
    <property type="component" value="Unassembled WGS sequence"/>
</dbReference>
<evidence type="ECO:0000256" key="1">
    <source>
        <dbReference type="SAM" id="MobiDB-lite"/>
    </source>
</evidence>